<reference evidence="2" key="1">
    <citation type="journal article" date="2019" name="Int. J. Syst. Evol. Microbiol.">
        <title>The Global Catalogue of Microorganisms (GCM) 10K type strain sequencing project: providing services to taxonomists for standard genome sequencing and annotation.</title>
        <authorList>
            <consortium name="The Broad Institute Genomics Platform"/>
            <consortium name="The Broad Institute Genome Sequencing Center for Infectious Disease"/>
            <person name="Wu L."/>
            <person name="Ma J."/>
        </authorList>
    </citation>
    <scope>NUCLEOTIDE SEQUENCE [LARGE SCALE GENOMIC DNA]</scope>
    <source>
        <strain evidence="2">CCM 8925</strain>
    </source>
</reference>
<accession>A0ABW3ECB6</accession>
<gene>
    <name evidence="1" type="ORF">ACFQZ7_04720</name>
</gene>
<dbReference type="Proteomes" id="UP001597104">
    <property type="component" value="Unassembled WGS sequence"/>
</dbReference>
<proteinExistence type="predicted"/>
<organism evidence="1 2">
    <name type="scientific">Loigolactobacillus binensis</name>
    <dbReference type="NCBI Taxonomy" id="2559922"/>
    <lineage>
        <taxon>Bacteria</taxon>
        <taxon>Bacillati</taxon>
        <taxon>Bacillota</taxon>
        <taxon>Bacilli</taxon>
        <taxon>Lactobacillales</taxon>
        <taxon>Lactobacillaceae</taxon>
        <taxon>Loigolactobacillus</taxon>
    </lineage>
</organism>
<name>A0ABW3ECB6_9LACO</name>
<evidence type="ECO:0000313" key="2">
    <source>
        <dbReference type="Proteomes" id="UP001597104"/>
    </source>
</evidence>
<comment type="caution">
    <text evidence="1">The sequence shown here is derived from an EMBL/GenBank/DDBJ whole genome shotgun (WGS) entry which is preliminary data.</text>
</comment>
<dbReference type="RefSeq" id="WP_137637429.1">
    <property type="nucleotide sequence ID" value="NZ_BJDN01000008.1"/>
</dbReference>
<sequence>MAAANLGYTFPIKVTKRAGRFFIAFLTIPQLSASGEIYAEAEYYAYRVLADYLLSLKDQPTKIQALTQTTTTATVDQHSFLSIIQVPLNLDPHKMQVQFTLPHDAPEHAHSEINKIKELIAENQKK</sequence>
<dbReference type="EMBL" id="JBHTIO010000024">
    <property type="protein sequence ID" value="MFD0897037.1"/>
    <property type="molecule type" value="Genomic_DNA"/>
</dbReference>
<evidence type="ECO:0000313" key="1">
    <source>
        <dbReference type="EMBL" id="MFD0897037.1"/>
    </source>
</evidence>
<protein>
    <submittedName>
        <fullName evidence="1">Uncharacterized protein</fullName>
    </submittedName>
</protein>
<keyword evidence="2" id="KW-1185">Reference proteome</keyword>